<feature type="chain" id="PRO_5015161283" description="Lipoprotein" evidence="1">
    <location>
        <begin position="20"/>
        <end position="225"/>
    </location>
</feature>
<feature type="signal peptide" evidence="1">
    <location>
        <begin position="1"/>
        <end position="19"/>
    </location>
</feature>
<dbReference type="Proteomes" id="UP000240572">
    <property type="component" value="Unassembled WGS sequence"/>
</dbReference>
<reference evidence="2 3" key="1">
    <citation type="submission" date="2018-03" db="EMBL/GenBank/DDBJ databases">
        <title>Genomic Encyclopedia of Type Strains, Phase III (KMG-III): the genomes of soil and plant-associated and newly described type strains.</title>
        <authorList>
            <person name="Whitman W."/>
        </authorList>
    </citation>
    <scope>NUCLEOTIDE SEQUENCE [LARGE SCALE GENOMIC DNA]</scope>
    <source>
        <strain evidence="2 3">CGMCC 1.12700</strain>
    </source>
</reference>
<evidence type="ECO:0000256" key="1">
    <source>
        <dbReference type="SAM" id="SignalP"/>
    </source>
</evidence>
<keyword evidence="1" id="KW-0732">Signal</keyword>
<dbReference type="OrthoDB" id="978751at2"/>
<comment type="caution">
    <text evidence="2">The sequence shown here is derived from an EMBL/GenBank/DDBJ whole genome shotgun (WGS) entry which is preliminary data.</text>
</comment>
<dbReference type="EMBL" id="PYGD01000001">
    <property type="protein sequence ID" value="PSK94347.1"/>
    <property type="molecule type" value="Genomic_DNA"/>
</dbReference>
<evidence type="ECO:0000313" key="2">
    <source>
        <dbReference type="EMBL" id="PSK94347.1"/>
    </source>
</evidence>
<accession>A0A2P8DAY7</accession>
<sequence length="225" mass="25195">MLKKIRLFILLLCIPLLCSSCFEIIEEITMKADGSGDMVLTVNLSQSKTKVASILLMDSINGYKVPDRKTIQREIDEAVARLKKMPGISNVKSTTDFNNYIASISFSFKEVANVNNITKNILEAQKVKATNVSTYTYNKSTATFARDYKYYASAKAEYNKLKKEDKEIFQTATYTSICRFPAAISRHSNTLAKVSKSQKAIMQKCSVLDLINGRVSVSNQIQLAK</sequence>
<evidence type="ECO:0000313" key="3">
    <source>
        <dbReference type="Proteomes" id="UP000240572"/>
    </source>
</evidence>
<evidence type="ECO:0008006" key="4">
    <source>
        <dbReference type="Google" id="ProtNLM"/>
    </source>
</evidence>
<dbReference type="AlphaFoldDB" id="A0A2P8DAY7"/>
<gene>
    <name evidence="2" type="ORF">B0I18_101502</name>
</gene>
<name>A0A2P8DAY7_9BACT</name>
<dbReference type="RefSeq" id="WP_106521056.1">
    <property type="nucleotide sequence ID" value="NZ_PYGD01000001.1"/>
</dbReference>
<organism evidence="2 3">
    <name type="scientific">Taibaiella chishuiensis</name>
    <dbReference type="NCBI Taxonomy" id="1434707"/>
    <lineage>
        <taxon>Bacteria</taxon>
        <taxon>Pseudomonadati</taxon>
        <taxon>Bacteroidota</taxon>
        <taxon>Chitinophagia</taxon>
        <taxon>Chitinophagales</taxon>
        <taxon>Chitinophagaceae</taxon>
        <taxon>Taibaiella</taxon>
    </lineage>
</organism>
<proteinExistence type="predicted"/>
<keyword evidence="3" id="KW-1185">Reference proteome</keyword>
<protein>
    <recommendedName>
        <fullName evidence="4">Lipoprotein</fullName>
    </recommendedName>
</protein>